<feature type="signal peptide" evidence="2">
    <location>
        <begin position="1"/>
        <end position="25"/>
    </location>
</feature>
<reference evidence="3 4" key="1">
    <citation type="journal article" date="2023" name="Int. J. Syst. Evol. Microbiol.">
        <title>Methylocystis iwaonis sp. nov., a type II methane-oxidizing bacterium from surface soil of a rice paddy field in Japan, and emended description of the genus Methylocystis (ex Whittenbury et al. 1970) Bowman et al. 1993.</title>
        <authorList>
            <person name="Kaise H."/>
            <person name="Sawadogo J.B."/>
            <person name="Alam M.S."/>
            <person name="Ueno C."/>
            <person name="Dianou D."/>
            <person name="Shinjo R."/>
            <person name="Asakawa S."/>
        </authorList>
    </citation>
    <scope>NUCLEOTIDE SEQUENCE [LARGE SCALE GENOMIC DNA]</scope>
    <source>
        <strain evidence="3 4">SS37A-Re</strain>
    </source>
</reference>
<dbReference type="RefSeq" id="WP_281928487.1">
    <property type="nucleotide sequence ID" value="NZ_AP027142.1"/>
</dbReference>
<gene>
    <name evidence="3" type="ORF">SS37A_26650</name>
</gene>
<keyword evidence="2" id="KW-0732">Signal</keyword>
<accession>A0ABM8EB04</accession>
<dbReference type="Proteomes" id="UP001317629">
    <property type="component" value="Chromosome"/>
</dbReference>
<sequence>MSKIVRVLSRIVCCFSVTTSSPVFAGPDQFIASQVKPHFAAYADCAKQYLRQAAKKEPAALFERIESSLRPACGNHIDLARDALFRGDFGRSEANAIIRSAYASMQPGLRSLFDQAAASERQRHQVEKEQAAQAPRGEEAASVAQDRIKAVEFERTKLLSEASSAFDNCLVSESKSLVPLSNEPAETLVKVIEIKCGEPEKRVASLGVAFYGASKDDYQKMVKEPLDERKKRLVADIVTLRADLAKEAAKQQKDVPEAAAGSKPTNGN</sequence>
<dbReference type="EMBL" id="AP027142">
    <property type="protein sequence ID" value="BDV35136.1"/>
    <property type="molecule type" value="Genomic_DNA"/>
</dbReference>
<evidence type="ECO:0000256" key="1">
    <source>
        <dbReference type="SAM" id="MobiDB-lite"/>
    </source>
</evidence>
<evidence type="ECO:0000256" key="2">
    <source>
        <dbReference type="SAM" id="SignalP"/>
    </source>
</evidence>
<feature type="chain" id="PRO_5046923225" evidence="2">
    <location>
        <begin position="26"/>
        <end position="268"/>
    </location>
</feature>
<name>A0ABM8EB04_9HYPH</name>
<protein>
    <submittedName>
        <fullName evidence="3">Uncharacterized protein</fullName>
    </submittedName>
</protein>
<keyword evidence="4" id="KW-1185">Reference proteome</keyword>
<evidence type="ECO:0000313" key="4">
    <source>
        <dbReference type="Proteomes" id="UP001317629"/>
    </source>
</evidence>
<proteinExistence type="predicted"/>
<evidence type="ECO:0000313" key="3">
    <source>
        <dbReference type="EMBL" id="BDV35136.1"/>
    </source>
</evidence>
<feature type="region of interest" description="Disordered" evidence="1">
    <location>
        <begin position="249"/>
        <end position="268"/>
    </location>
</feature>
<organism evidence="3 4">
    <name type="scientific">Methylocystis iwaonis</name>
    <dbReference type="NCBI Taxonomy" id="2885079"/>
    <lineage>
        <taxon>Bacteria</taxon>
        <taxon>Pseudomonadati</taxon>
        <taxon>Pseudomonadota</taxon>
        <taxon>Alphaproteobacteria</taxon>
        <taxon>Hyphomicrobiales</taxon>
        <taxon>Methylocystaceae</taxon>
        <taxon>Methylocystis</taxon>
    </lineage>
</organism>